<feature type="compositionally biased region" description="Polar residues" evidence="6">
    <location>
        <begin position="319"/>
        <end position="334"/>
    </location>
</feature>
<evidence type="ECO:0000256" key="7">
    <source>
        <dbReference type="SAM" id="Phobius"/>
    </source>
</evidence>
<keyword evidence="4 7" id="KW-1133">Transmembrane helix</keyword>
<dbReference type="InterPro" id="IPR018787">
    <property type="entry name" value="DUF2371_TMEM200"/>
</dbReference>
<evidence type="ECO:0000256" key="2">
    <source>
        <dbReference type="ARBA" id="ARBA00005308"/>
    </source>
</evidence>
<feature type="transmembrane region" description="Helical" evidence="7">
    <location>
        <begin position="158"/>
        <end position="178"/>
    </location>
</feature>
<keyword evidence="5 7" id="KW-0472">Membrane</keyword>
<protein>
    <submittedName>
        <fullName evidence="8">Transmembrane protein 200C-like</fullName>
    </submittedName>
</protein>
<dbReference type="GO" id="GO:0016020">
    <property type="term" value="C:membrane"/>
    <property type="evidence" value="ECO:0007669"/>
    <property type="project" value="UniProtKB-SubCell"/>
</dbReference>
<dbReference type="EMBL" id="QBIY01013549">
    <property type="protein sequence ID" value="RXN02389.1"/>
    <property type="molecule type" value="Genomic_DNA"/>
</dbReference>
<dbReference type="Pfam" id="PF10177">
    <property type="entry name" value="DUF2371"/>
    <property type="match status" value="1"/>
</dbReference>
<comment type="subcellular location">
    <subcellularLocation>
        <location evidence="1">Membrane</location>
        <topology evidence="1">Multi-pass membrane protein</topology>
    </subcellularLocation>
</comment>
<comment type="similarity">
    <text evidence="2">Belongs to the TMEM200 family.</text>
</comment>
<dbReference type="AlphaFoldDB" id="A0A498L2E0"/>
<feature type="compositionally biased region" description="Basic residues" evidence="6">
    <location>
        <begin position="53"/>
        <end position="64"/>
    </location>
</feature>
<feature type="region of interest" description="Disordered" evidence="6">
    <location>
        <begin position="41"/>
        <end position="64"/>
    </location>
</feature>
<dbReference type="Proteomes" id="UP000290572">
    <property type="component" value="Unassembled WGS sequence"/>
</dbReference>
<feature type="region of interest" description="Disordered" evidence="6">
    <location>
        <begin position="319"/>
        <end position="338"/>
    </location>
</feature>
<proteinExistence type="inferred from homology"/>
<feature type="compositionally biased region" description="Basic and acidic residues" evidence="6">
    <location>
        <begin position="41"/>
        <end position="52"/>
    </location>
</feature>
<sequence length="416" mass="46077">MVLCMMSILSFFPSRPQDDRQPRDPTSRMIATGGLLRISRRQDSLRTKNRAENKKKRKAKKKRKNDVVVVKGKVKLCSVSGLVAALGIMILLVGVAMAVLGYWPRENTERFIGPTRPIKKQNLTSNNELAASSGNASRSSGFFESLFSSYLYSDNLKVFGPLVMGVGIFLFICANAVLHEDRDKKTKIINLRDIYSTVIDIHSLRAKDCVPFNGLISYMQSKSDKPPAAAGNHRRPSCARKYSLFAKRQSFADTIYSIYQGGEEAREWETRSIVTSSVNAFTLPVIKLNNCDVQENEPSRRRSCVAAVETKAEVSRTRMSLSQDSKLDATQLQPPGSGARVAGSHLSLNALTDLGARCLDERSRRFSCPRLERSGSKGYIKLADLGGDSFETPDAGCEDEKSDVRLHKHTASLSDL</sequence>
<evidence type="ECO:0000256" key="1">
    <source>
        <dbReference type="ARBA" id="ARBA00004141"/>
    </source>
</evidence>
<accession>A0A498L2E0</accession>
<evidence type="ECO:0000256" key="6">
    <source>
        <dbReference type="SAM" id="MobiDB-lite"/>
    </source>
</evidence>
<evidence type="ECO:0000256" key="4">
    <source>
        <dbReference type="ARBA" id="ARBA00022989"/>
    </source>
</evidence>
<name>A0A498L2E0_LABRO</name>
<keyword evidence="3 7" id="KW-0812">Transmembrane</keyword>
<dbReference type="PANTHER" id="PTHR31815:SF2">
    <property type="entry name" value="TRANSMEMBRANE PROTEIN 200C"/>
    <property type="match status" value="1"/>
</dbReference>
<organism evidence="8 9">
    <name type="scientific">Labeo rohita</name>
    <name type="common">Indian major carp</name>
    <name type="synonym">Cyprinus rohita</name>
    <dbReference type="NCBI Taxonomy" id="84645"/>
    <lineage>
        <taxon>Eukaryota</taxon>
        <taxon>Metazoa</taxon>
        <taxon>Chordata</taxon>
        <taxon>Craniata</taxon>
        <taxon>Vertebrata</taxon>
        <taxon>Euteleostomi</taxon>
        <taxon>Actinopterygii</taxon>
        <taxon>Neopterygii</taxon>
        <taxon>Teleostei</taxon>
        <taxon>Ostariophysi</taxon>
        <taxon>Cypriniformes</taxon>
        <taxon>Cyprinidae</taxon>
        <taxon>Labeoninae</taxon>
        <taxon>Labeonini</taxon>
        <taxon>Labeo</taxon>
    </lineage>
</organism>
<comment type="caution">
    <text evidence="8">The sequence shown here is derived from an EMBL/GenBank/DDBJ whole genome shotgun (WGS) entry which is preliminary data.</text>
</comment>
<evidence type="ECO:0000256" key="3">
    <source>
        <dbReference type="ARBA" id="ARBA00022692"/>
    </source>
</evidence>
<gene>
    <name evidence="8" type="ORF">ROHU_013774</name>
</gene>
<keyword evidence="9" id="KW-1185">Reference proteome</keyword>
<evidence type="ECO:0000313" key="9">
    <source>
        <dbReference type="Proteomes" id="UP000290572"/>
    </source>
</evidence>
<evidence type="ECO:0000256" key="5">
    <source>
        <dbReference type="ARBA" id="ARBA00023136"/>
    </source>
</evidence>
<evidence type="ECO:0000313" key="8">
    <source>
        <dbReference type="EMBL" id="RXN02389.1"/>
    </source>
</evidence>
<dbReference type="PANTHER" id="PTHR31815">
    <property type="entry name" value="AGAP005329-PA"/>
    <property type="match status" value="1"/>
</dbReference>
<feature type="transmembrane region" description="Helical" evidence="7">
    <location>
        <begin position="81"/>
        <end position="103"/>
    </location>
</feature>
<reference evidence="8 9" key="1">
    <citation type="submission" date="2018-03" db="EMBL/GenBank/DDBJ databases">
        <title>Draft genome sequence of Rohu Carp (Labeo rohita).</title>
        <authorList>
            <person name="Das P."/>
            <person name="Kushwaha B."/>
            <person name="Joshi C.G."/>
            <person name="Kumar D."/>
            <person name="Nagpure N.S."/>
            <person name="Sahoo L."/>
            <person name="Das S.P."/>
            <person name="Bit A."/>
            <person name="Patnaik S."/>
            <person name="Meher P.K."/>
            <person name="Jayasankar P."/>
            <person name="Koringa P.G."/>
            <person name="Patel N.V."/>
            <person name="Hinsu A.T."/>
            <person name="Kumar R."/>
            <person name="Pandey M."/>
            <person name="Agarwal S."/>
            <person name="Srivastava S."/>
            <person name="Singh M."/>
            <person name="Iquebal M.A."/>
            <person name="Jaiswal S."/>
            <person name="Angadi U.B."/>
            <person name="Kumar N."/>
            <person name="Raza M."/>
            <person name="Shah T.M."/>
            <person name="Rai A."/>
            <person name="Jena J.K."/>
        </authorList>
    </citation>
    <scope>NUCLEOTIDE SEQUENCE [LARGE SCALE GENOMIC DNA]</scope>
    <source>
        <strain evidence="8">DASCIFA01</strain>
        <tissue evidence="8">Testis</tissue>
    </source>
</reference>